<keyword evidence="1" id="KW-0863">Zinc-finger</keyword>
<evidence type="ECO:0000313" key="4">
    <source>
        <dbReference type="EMBL" id="EWS73934.1"/>
    </source>
</evidence>
<gene>
    <name evidence="4" type="ORF">TTHERM_000621479</name>
</gene>
<proteinExistence type="predicted"/>
<keyword evidence="1" id="KW-0862">Zinc</keyword>
<dbReference type="PANTHER" id="PTHR22996">
    <property type="entry name" value="MAHOGUNIN"/>
    <property type="match status" value="1"/>
</dbReference>
<dbReference type="InterPro" id="IPR045194">
    <property type="entry name" value="MGRN1/RNF157-like"/>
</dbReference>
<dbReference type="Proteomes" id="UP000009168">
    <property type="component" value="Unassembled WGS sequence"/>
</dbReference>
<dbReference type="InParanoid" id="W7XJ81"/>
<dbReference type="EMBL" id="GG662661">
    <property type="protein sequence ID" value="EWS73934.1"/>
    <property type="molecule type" value="Genomic_DNA"/>
</dbReference>
<dbReference type="KEGG" id="tet:TTHERM_000621479"/>
<dbReference type="GO" id="GO:0061630">
    <property type="term" value="F:ubiquitin protein ligase activity"/>
    <property type="evidence" value="ECO:0007669"/>
    <property type="project" value="UniProtKB-EC"/>
</dbReference>
<keyword evidence="1" id="KW-0479">Metal-binding</keyword>
<dbReference type="RefSeq" id="XP_012653556.1">
    <property type="nucleotide sequence ID" value="XM_012798102.1"/>
</dbReference>
<dbReference type="PROSITE" id="PS50089">
    <property type="entry name" value="ZF_RING_2"/>
    <property type="match status" value="1"/>
</dbReference>
<feature type="region of interest" description="Disordered" evidence="2">
    <location>
        <begin position="303"/>
        <end position="359"/>
    </location>
</feature>
<dbReference type="PANTHER" id="PTHR22996:SF0">
    <property type="entry name" value="RE60872P-RELATED"/>
    <property type="match status" value="1"/>
</dbReference>
<dbReference type="AlphaFoldDB" id="W7XJ81"/>
<dbReference type="GeneID" id="24439859"/>
<dbReference type="Pfam" id="PF13920">
    <property type="entry name" value="zf-C3HC4_3"/>
    <property type="match status" value="1"/>
</dbReference>
<dbReference type="OrthoDB" id="27896at2759"/>
<protein>
    <submittedName>
        <fullName evidence="4">Zinc finger, C3HC4 type (RING finger) protein</fullName>
    </submittedName>
</protein>
<accession>W7XJ81</accession>
<dbReference type="SUPFAM" id="SSF57850">
    <property type="entry name" value="RING/U-box"/>
    <property type="match status" value="1"/>
</dbReference>
<dbReference type="GO" id="GO:0008270">
    <property type="term" value="F:zinc ion binding"/>
    <property type="evidence" value="ECO:0007669"/>
    <property type="project" value="UniProtKB-KW"/>
</dbReference>
<keyword evidence="5" id="KW-1185">Reference proteome</keyword>
<organism evidence="4 5">
    <name type="scientific">Tetrahymena thermophila (strain SB210)</name>
    <dbReference type="NCBI Taxonomy" id="312017"/>
    <lineage>
        <taxon>Eukaryota</taxon>
        <taxon>Sar</taxon>
        <taxon>Alveolata</taxon>
        <taxon>Ciliophora</taxon>
        <taxon>Intramacronucleata</taxon>
        <taxon>Oligohymenophorea</taxon>
        <taxon>Hymenostomatida</taxon>
        <taxon>Tetrahymenina</taxon>
        <taxon>Tetrahymenidae</taxon>
        <taxon>Tetrahymena</taxon>
    </lineage>
</organism>
<evidence type="ECO:0000313" key="5">
    <source>
        <dbReference type="Proteomes" id="UP000009168"/>
    </source>
</evidence>
<evidence type="ECO:0000256" key="1">
    <source>
        <dbReference type="PROSITE-ProRule" id="PRU00175"/>
    </source>
</evidence>
<reference evidence="5" key="1">
    <citation type="journal article" date="2006" name="PLoS Biol.">
        <title>Macronuclear genome sequence of the ciliate Tetrahymena thermophila, a model eukaryote.</title>
        <authorList>
            <person name="Eisen J.A."/>
            <person name="Coyne R.S."/>
            <person name="Wu M."/>
            <person name="Wu D."/>
            <person name="Thiagarajan M."/>
            <person name="Wortman J.R."/>
            <person name="Badger J.H."/>
            <person name="Ren Q."/>
            <person name="Amedeo P."/>
            <person name="Jones K.M."/>
            <person name="Tallon L.J."/>
            <person name="Delcher A.L."/>
            <person name="Salzberg S.L."/>
            <person name="Silva J.C."/>
            <person name="Haas B.J."/>
            <person name="Majoros W.H."/>
            <person name="Farzad M."/>
            <person name="Carlton J.M."/>
            <person name="Smith R.K. Jr."/>
            <person name="Garg J."/>
            <person name="Pearlman R.E."/>
            <person name="Karrer K.M."/>
            <person name="Sun L."/>
            <person name="Manning G."/>
            <person name="Elde N.C."/>
            <person name="Turkewitz A.P."/>
            <person name="Asai D.J."/>
            <person name="Wilkes D.E."/>
            <person name="Wang Y."/>
            <person name="Cai H."/>
            <person name="Collins K."/>
            <person name="Stewart B.A."/>
            <person name="Lee S.R."/>
            <person name="Wilamowska K."/>
            <person name="Weinberg Z."/>
            <person name="Ruzzo W.L."/>
            <person name="Wloga D."/>
            <person name="Gaertig J."/>
            <person name="Frankel J."/>
            <person name="Tsao C.-C."/>
            <person name="Gorovsky M.A."/>
            <person name="Keeling P.J."/>
            <person name="Waller R.F."/>
            <person name="Patron N.J."/>
            <person name="Cherry J.M."/>
            <person name="Stover N.A."/>
            <person name="Krieger C.J."/>
            <person name="del Toro C."/>
            <person name="Ryder H.F."/>
            <person name="Williamson S.C."/>
            <person name="Barbeau R.A."/>
            <person name="Hamilton E.P."/>
            <person name="Orias E."/>
        </authorList>
    </citation>
    <scope>NUCLEOTIDE SEQUENCE [LARGE SCALE GENOMIC DNA]</scope>
    <source>
        <strain evidence="5">SB210</strain>
    </source>
</reference>
<dbReference type="SMART" id="SM00184">
    <property type="entry name" value="RING"/>
    <property type="match status" value="1"/>
</dbReference>
<dbReference type="GO" id="GO:0016567">
    <property type="term" value="P:protein ubiquitination"/>
    <property type="evidence" value="ECO:0007669"/>
    <property type="project" value="TreeGrafter"/>
</dbReference>
<name>W7XJ81_TETTS</name>
<dbReference type="Gene3D" id="3.30.40.10">
    <property type="entry name" value="Zinc/RING finger domain, C3HC4 (zinc finger)"/>
    <property type="match status" value="1"/>
</dbReference>
<dbReference type="GO" id="GO:0005737">
    <property type="term" value="C:cytoplasm"/>
    <property type="evidence" value="ECO:0007669"/>
    <property type="project" value="TreeGrafter"/>
</dbReference>
<feature type="domain" description="RING-type" evidence="3">
    <location>
        <begin position="244"/>
        <end position="283"/>
    </location>
</feature>
<dbReference type="InterPro" id="IPR001841">
    <property type="entry name" value="Znf_RING"/>
</dbReference>
<evidence type="ECO:0000256" key="2">
    <source>
        <dbReference type="SAM" id="MobiDB-lite"/>
    </source>
</evidence>
<sequence length="359" mass="41523">MGGRNSTEQQIPPQYAHLSQNSRNQNLLNQLYSQNQLNVDQYYHNQGYQGPRQGQLRGVNTEIKVQKTIPIKAELIINKNSLKLQKVSDKLYYLNFEYSFDVEADVSIFYGGLDHIDDKTNTTQRIENKTGEKLGNNTFRIPPGKNQIWDGSKYPLDLSKVSKSQLLKFDGCFQFPLIIKCEKVDKSQELKIVYTYCTIQENRNQGLGIMIIKSKFELNNQGYWTEEVYGIAESGLNQNSDKDCSICLSEKIDTIILPCRHMCLCYDCCQDLKTKANKCPICRQSMSNFLKLVQYKEQNPQWNQQQSQNFPQGQQQQGQYQYQNQGQYQYGQQQPYGQQPPQGQYPNGQQGPYGQIPYQ</sequence>
<dbReference type="InterPro" id="IPR013083">
    <property type="entry name" value="Znf_RING/FYVE/PHD"/>
</dbReference>
<evidence type="ECO:0000259" key="3">
    <source>
        <dbReference type="PROSITE" id="PS50089"/>
    </source>
</evidence>